<protein>
    <submittedName>
        <fullName evidence="1">Uncharacterized protein</fullName>
    </submittedName>
</protein>
<proteinExistence type="predicted"/>
<reference evidence="1" key="1">
    <citation type="journal article" date="2015" name="Nature">
        <title>Complex archaea that bridge the gap between prokaryotes and eukaryotes.</title>
        <authorList>
            <person name="Spang A."/>
            <person name="Saw J.H."/>
            <person name="Jorgensen S.L."/>
            <person name="Zaremba-Niedzwiedzka K."/>
            <person name="Martijn J."/>
            <person name="Lind A.E."/>
            <person name="van Eijk R."/>
            <person name="Schleper C."/>
            <person name="Guy L."/>
            <person name="Ettema T.J."/>
        </authorList>
    </citation>
    <scope>NUCLEOTIDE SEQUENCE</scope>
</reference>
<sequence>MTTKIPEDILESASYLAYVFSKSMHSIVDSKQDLYHDLIVLYLDKKNSSKFKSVAAKKDRQEYKNYCFTVFKNYLLDKYKRIIIKRKIDKELLRHAKQQQDSQRIKKPINC</sequence>
<comment type="caution">
    <text evidence="1">The sequence shown here is derived from an EMBL/GenBank/DDBJ whole genome shotgun (WGS) entry which is preliminary data.</text>
</comment>
<gene>
    <name evidence="1" type="ORF">LCGC14_0305770</name>
</gene>
<dbReference type="AlphaFoldDB" id="A0A0F9WV32"/>
<evidence type="ECO:0000313" key="1">
    <source>
        <dbReference type="EMBL" id="KKN82753.1"/>
    </source>
</evidence>
<accession>A0A0F9WV32</accession>
<organism evidence="1">
    <name type="scientific">marine sediment metagenome</name>
    <dbReference type="NCBI Taxonomy" id="412755"/>
    <lineage>
        <taxon>unclassified sequences</taxon>
        <taxon>metagenomes</taxon>
        <taxon>ecological metagenomes</taxon>
    </lineage>
</organism>
<dbReference type="EMBL" id="LAZR01000195">
    <property type="protein sequence ID" value="KKN82753.1"/>
    <property type="molecule type" value="Genomic_DNA"/>
</dbReference>
<name>A0A0F9WV32_9ZZZZ</name>